<protein>
    <submittedName>
        <fullName evidence="1">Uncharacterized protein</fullName>
    </submittedName>
</protein>
<organism evidence="1 2">
    <name type="scientific">Nocardioides marmotae</name>
    <dbReference type="NCBI Taxonomy" id="2663857"/>
    <lineage>
        <taxon>Bacteria</taxon>
        <taxon>Bacillati</taxon>
        <taxon>Actinomycetota</taxon>
        <taxon>Actinomycetes</taxon>
        <taxon>Propionibacteriales</taxon>
        <taxon>Nocardioidaceae</taxon>
        <taxon>Nocardioides</taxon>
    </lineage>
</organism>
<evidence type="ECO:0000313" key="2">
    <source>
        <dbReference type="Proteomes" id="UP000433406"/>
    </source>
</evidence>
<proteinExistence type="predicted"/>
<keyword evidence="2" id="KW-1185">Reference proteome</keyword>
<dbReference type="AlphaFoldDB" id="A0A6I3J576"/>
<gene>
    <name evidence="1" type="ORF">GGQ22_04275</name>
</gene>
<accession>A0A6I3J576</accession>
<comment type="caution">
    <text evidence="1">The sequence shown here is derived from an EMBL/GenBank/DDBJ whole genome shotgun (WGS) entry which is preliminary data.</text>
</comment>
<dbReference type="EMBL" id="WLCI01000004">
    <property type="protein sequence ID" value="MTB94294.1"/>
    <property type="molecule type" value="Genomic_DNA"/>
</dbReference>
<dbReference type="Proteomes" id="UP000433406">
    <property type="component" value="Unassembled WGS sequence"/>
</dbReference>
<reference evidence="1 2" key="1">
    <citation type="submission" date="2019-10" db="EMBL/GenBank/DDBJ databases">
        <title>Nocardioides novel species isolated from the excrement of Marmot.</title>
        <authorList>
            <person name="Zhang G."/>
        </authorList>
    </citation>
    <scope>NUCLEOTIDE SEQUENCE [LARGE SCALE GENOMIC DNA]</scope>
    <source>
        <strain evidence="2">zg-579</strain>
    </source>
</reference>
<dbReference type="RefSeq" id="WP_154614084.1">
    <property type="nucleotide sequence ID" value="NZ_CP053660.1"/>
</dbReference>
<sequence>MLLSLMVLPAFAVANDAVVDRLEGRRSCLDHQLAAPSAELTDLLCVTPGVDGPPLPAIDLGGLLD</sequence>
<name>A0A6I3J576_9ACTN</name>
<evidence type="ECO:0000313" key="1">
    <source>
        <dbReference type="EMBL" id="MTB94294.1"/>
    </source>
</evidence>